<reference evidence="1 2" key="1">
    <citation type="submission" date="2020-04" db="EMBL/GenBank/DDBJ databases">
        <title>Molecular characterization of pseudomonads from Agaricus bisporus reveal novel blotch 2 pathogens in Western Europe.</title>
        <authorList>
            <person name="Taparia T."/>
            <person name="Krijger M."/>
            <person name="Haynes E."/>
            <person name="Elpinstone J.G."/>
            <person name="Noble R."/>
            <person name="Van Der Wolf J."/>
        </authorList>
    </citation>
    <scope>NUCLEOTIDE SEQUENCE [LARGE SCALE GENOMIC DNA]</scope>
    <source>
        <strain evidence="1 2">IPO3737</strain>
    </source>
</reference>
<sequence>MNKSAGVLLGFVVVVGALSTAGAWYTGNQLEGVLNTSIQEANAQLKTALSSGGGNASIELVSLERNLFTSTAHYRLKLQNLQLGEDNKDVELLFVDHIEHGPLPWSRLKALKLTPVMVNSNYELEKNDVTAKWFDAAKGAAPLKGVVALGYNNSIDGNVELIPLDFAPDDKSTVKFSGLNLNLTGSDRGAKIKLNGYMDSLKIAAQSAEDGPVSVELGGLTLASDLAKSDFGFYLGGNTLELSNAKVTYGVTPATVTIKDFEQKDALDATGNILAGRLAYTIGDIGYNGKSVGSAQMSLAAKNLDIPAVRSLTQTYQAELQAMQQAAAQGEDTPTMPALTAEQQLKAQADIKQLLAGKPQIAVENLSFKTANGESRFSLLLDLTNPSSTQLPPLELGKQLIAQLDAKLSLSKPMIADLAGVQAQVEGQTDPKAIAQYASMTSEMAGTMAVSTEMATLSGTDIVSKLHYAAGQVDFNGQKMPVEDFIALMMSKVGGLGGAEAAE</sequence>
<proteinExistence type="predicted"/>
<dbReference type="EMBL" id="JACAQD010000003">
    <property type="protein sequence ID" value="NWC30957.1"/>
    <property type="molecule type" value="Genomic_DNA"/>
</dbReference>
<name>A0A7Y7Y784_9PSED</name>
<evidence type="ECO:0000313" key="1">
    <source>
        <dbReference type="EMBL" id="NWC30957.1"/>
    </source>
</evidence>
<protein>
    <submittedName>
        <fullName evidence="1">YdgA family protein</fullName>
    </submittedName>
</protein>
<organism evidence="1 2">
    <name type="scientific">Pseudomonas gingeri</name>
    <dbReference type="NCBI Taxonomy" id="117681"/>
    <lineage>
        <taxon>Bacteria</taxon>
        <taxon>Pseudomonadati</taxon>
        <taxon>Pseudomonadota</taxon>
        <taxon>Gammaproteobacteria</taxon>
        <taxon>Pseudomonadales</taxon>
        <taxon>Pseudomonadaceae</taxon>
        <taxon>Pseudomonas</taxon>
    </lineage>
</organism>
<dbReference type="AlphaFoldDB" id="A0A7Y7Y784"/>
<evidence type="ECO:0000313" key="2">
    <source>
        <dbReference type="Proteomes" id="UP000520592"/>
    </source>
</evidence>
<dbReference type="Pfam" id="PF06097">
    <property type="entry name" value="DUF945"/>
    <property type="match status" value="1"/>
</dbReference>
<gene>
    <name evidence="1" type="ORF">HX876_01015</name>
</gene>
<comment type="caution">
    <text evidence="1">The sequence shown here is derived from an EMBL/GenBank/DDBJ whole genome shotgun (WGS) entry which is preliminary data.</text>
</comment>
<dbReference type="RefSeq" id="WP_177063514.1">
    <property type="nucleotide sequence ID" value="NZ_JACAPS010000060.1"/>
</dbReference>
<dbReference type="InterPro" id="IPR010352">
    <property type="entry name" value="DUF945"/>
</dbReference>
<accession>A0A7Y7Y784</accession>
<dbReference type="Proteomes" id="UP000520592">
    <property type="component" value="Unassembled WGS sequence"/>
</dbReference>